<proteinExistence type="predicted"/>
<gene>
    <name evidence="1" type="ORF">C4D60_Mb06t18370</name>
</gene>
<dbReference type="Proteomes" id="UP000317650">
    <property type="component" value="Chromosome 6"/>
</dbReference>
<accession>A0A4V4H404</accession>
<comment type="caution">
    <text evidence="1">The sequence shown here is derived from an EMBL/GenBank/DDBJ whole genome shotgun (WGS) entry which is preliminary data.</text>
</comment>
<keyword evidence="2" id="KW-1185">Reference proteome</keyword>
<dbReference type="EMBL" id="PYDT01000009">
    <property type="protein sequence ID" value="THU50266.1"/>
    <property type="molecule type" value="Genomic_DNA"/>
</dbReference>
<sequence length="94" mass="10499">MWGPLIRGFVRGPILEFPRVINEGIISWSPWRGREEESLSHDDKGGPLGFRGHPPFATSSVDRICSSPSPSNICHSGFDRILMHMVLVWGDLEA</sequence>
<protein>
    <submittedName>
        <fullName evidence="1">Uncharacterized protein</fullName>
    </submittedName>
</protein>
<organism evidence="1 2">
    <name type="scientific">Musa balbisiana</name>
    <name type="common">Banana</name>
    <dbReference type="NCBI Taxonomy" id="52838"/>
    <lineage>
        <taxon>Eukaryota</taxon>
        <taxon>Viridiplantae</taxon>
        <taxon>Streptophyta</taxon>
        <taxon>Embryophyta</taxon>
        <taxon>Tracheophyta</taxon>
        <taxon>Spermatophyta</taxon>
        <taxon>Magnoliopsida</taxon>
        <taxon>Liliopsida</taxon>
        <taxon>Zingiberales</taxon>
        <taxon>Musaceae</taxon>
        <taxon>Musa</taxon>
    </lineage>
</organism>
<evidence type="ECO:0000313" key="2">
    <source>
        <dbReference type="Proteomes" id="UP000317650"/>
    </source>
</evidence>
<evidence type="ECO:0000313" key="1">
    <source>
        <dbReference type="EMBL" id="THU50266.1"/>
    </source>
</evidence>
<dbReference type="AlphaFoldDB" id="A0A4V4H404"/>
<reference evidence="1 2" key="1">
    <citation type="journal article" date="2019" name="Nat. Plants">
        <title>Genome sequencing of Musa balbisiana reveals subgenome evolution and function divergence in polyploid bananas.</title>
        <authorList>
            <person name="Yao X."/>
        </authorList>
    </citation>
    <scope>NUCLEOTIDE SEQUENCE [LARGE SCALE GENOMIC DNA]</scope>
    <source>
        <strain evidence="2">cv. DH-PKW</strain>
        <tissue evidence="1">Leaves</tissue>
    </source>
</reference>
<name>A0A4V4H404_MUSBA</name>